<organism evidence="1 2">
    <name type="scientific">Rhodoblastus acidophilus</name>
    <name type="common">Rhodopseudomonas acidophila</name>
    <dbReference type="NCBI Taxonomy" id="1074"/>
    <lineage>
        <taxon>Bacteria</taxon>
        <taxon>Pseudomonadati</taxon>
        <taxon>Pseudomonadota</taxon>
        <taxon>Alphaproteobacteria</taxon>
        <taxon>Hyphomicrobiales</taxon>
        <taxon>Rhodoblastaceae</taxon>
        <taxon>Rhodoblastus</taxon>
    </lineage>
</organism>
<protein>
    <recommendedName>
        <fullName evidence="3">Antibiotic biosynthesis monooxygenase</fullName>
    </recommendedName>
</protein>
<evidence type="ECO:0008006" key="3">
    <source>
        <dbReference type="Google" id="ProtNLM"/>
    </source>
</evidence>
<proteinExistence type="predicted"/>
<evidence type="ECO:0000313" key="2">
    <source>
        <dbReference type="Proteomes" id="UP000198418"/>
    </source>
</evidence>
<dbReference type="Proteomes" id="UP000198418">
    <property type="component" value="Unassembled WGS sequence"/>
</dbReference>
<gene>
    <name evidence="1" type="ORF">SAMN06265338_11821</name>
</gene>
<keyword evidence="2" id="KW-1185">Reference proteome</keyword>
<dbReference type="RefSeq" id="WP_088522316.1">
    <property type="nucleotide sequence ID" value="NZ_FYDG01000018.1"/>
</dbReference>
<dbReference type="Gene3D" id="3.30.70.100">
    <property type="match status" value="1"/>
</dbReference>
<name>A0A212S9L4_RHOAC</name>
<dbReference type="OrthoDB" id="2082794at2"/>
<evidence type="ECO:0000313" key="1">
    <source>
        <dbReference type="EMBL" id="SNB82156.1"/>
    </source>
</evidence>
<dbReference type="EMBL" id="FYDG01000018">
    <property type="protein sequence ID" value="SNB82156.1"/>
    <property type="molecule type" value="Genomic_DNA"/>
</dbReference>
<reference evidence="2" key="1">
    <citation type="submission" date="2017-06" db="EMBL/GenBank/DDBJ databases">
        <authorList>
            <person name="Varghese N."/>
            <person name="Submissions S."/>
        </authorList>
    </citation>
    <scope>NUCLEOTIDE SEQUENCE [LARGE SCALE GENOMIC DNA]</scope>
    <source>
        <strain evidence="2">DSM 137</strain>
    </source>
</reference>
<dbReference type="AlphaFoldDB" id="A0A212S9L4"/>
<accession>A0A212S9L4</accession>
<sequence>MHADIITQYHLSVDPADFDRFHDLVKAIVAEARKEADTLTYQYMVDEARCVVHIVEGYRMSGVLPHIDQTFAPYAETFLSLAKIEKLYVYGEPTPEIRARLDGFGAIYLTQFEGFEI</sequence>